<dbReference type="AlphaFoldDB" id="A0A9Q8T536"/>
<dbReference type="RefSeq" id="XP_049151060.1">
    <property type="nucleotide sequence ID" value="XM_049293914.1"/>
</dbReference>
<organism evidence="1 2">
    <name type="scientific">Colletotrichum lupini</name>
    <dbReference type="NCBI Taxonomy" id="145971"/>
    <lineage>
        <taxon>Eukaryota</taxon>
        <taxon>Fungi</taxon>
        <taxon>Dikarya</taxon>
        <taxon>Ascomycota</taxon>
        <taxon>Pezizomycotina</taxon>
        <taxon>Sordariomycetes</taxon>
        <taxon>Hypocreomycetidae</taxon>
        <taxon>Glomerellales</taxon>
        <taxon>Glomerellaceae</taxon>
        <taxon>Colletotrichum</taxon>
        <taxon>Colletotrichum acutatum species complex</taxon>
    </lineage>
</organism>
<dbReference type="Proteomes" id="UP000830671">
    <property type="component" value="Chromosome 8"/>
</dbReference>
<protein>
    <submittedName>
        <fullName evidence="1">Uncharacterized protein</fullName>
    </submittedName>
</protein>
<reference evidence="1" key="1">
    <citation type="journal article" date="2021" name="Mol. Plant Microbe Interact.">
        <title>Complete Genome Sequence of the Plant-Pathogenic Fungus Colletotrichum lupini.</title>
        <authorList>
            <person name="Baroncelli R."/>
            <person name="Pensec F."/>
            <person name="Da Lio D."/>
            <person name="Boufleur T."/>
            <person name="Vicente I."/>
            <person name="Sarrocco S."/>
            <person name="Picot A."/>
            <person name="Baraldi E."/>
            <person name="Sukno S."/>
            <person name="Thon M."/>
            <person name="Le Floch G."/>
        </authorList>
    </citation>
    <scope>NUCLEOTIDE SEQUENCE</scope>
    <source>
        <strain evidence="1">IMI 504893</strain>
    </source>
</reference>
<sequence length="560" mass="62193">MDCNQTQRWPAVLSMFSYIFLGYDYSDGCWSGILRPTRLLGSLLFSYLSLRVPIQRKREEHGTHMHRWSLVKFYFVGFSRTVPKTRRIPPSAYTAYCPCSSSDIALQHTFRDGRSLGASILPEARYHGNYCMYGYTIVVPGRIIFPVSPSPLSECTLKDHSVDCAKEGLVAAWSRASFCVLRIASHRIASPAGLTPWLHPRLTDDGQQREGGKLTLPWMLGESRGKTDEKGEWEWEWEDVAAIAAISTKHQAPSTKHKHHPLTTIHSIRHLHKARIFSGSKHLSFCPAIRASRRKTTLFPAFPSRPHLSLSRALSLPVSTLATQTPVSALRVQSNYHHPLFGFALHCTAVRHSNPFCLSRSPSFYSYVSPSSVASFPPSIFPSVLFPFLTMSPGISSPTPRGFERQSHLVPARHAAVDQERQFATRMTCDQAPSATMAAAATAVVVTSAEHRSICPAALPDVQSVAAFLDNGSLRFTSHSRDHAVRGQCTPKLQVPDLALQPLQSTSASISRSRTRYNTMSSSRLPPSFHSRFTVLLLRGWTAPDDSLCDWNGGDASPRK</sequence>
<gene>
    <name evidence="1" type="ORF">CLUP02_14990</name>
</gene>
<dbReference type="GeneID" id="73348924"/>
<proteinExistence type="predicted"/>
<dbReference type="KEGG" id="clup:CLUP02_14990"/>
<evidence type="ECO:0000313" key="1">
    <source>
        <dbReference type="EMBL" id="UQC89459.1"/>
    </source>
</evidence>
<accession>A0A9Q8T536</accession>
<name>A0A9Q8T536_9PEZI</name>
<keyword evidence="2" id="KW-1185">Reference proteome</keyword>
<dbReference type="EMBL" id="CP019480">
    <property type="protein sequence ID" value="UQC89459.1"/>
    <property type="molecule type" value="Genomic_DNA"/>
</dbReference>
<evidence type="ECO:0000313" key="2">
    <source>
        <dbReference type="Proteomes" id="UP000830671"/>
    </source>
</evidence>